<evidence type="ECO:0000256" key="4">
    <source>
        <dbReference type="ARBA" id="ARBA00022759"/>
    </source>
</evidence>
<name>A0AAV4C9W5_9GAST</name>
<keyword evidence="10" id="KW-1185">Reference proteome</keyword>
<keyword evidence="3" id="KW-0540">Nuclease</keyword>
<dbReference type="PANTHER" id="PTHR37984:SF5">
    <property type="entry name" value="PROTEIN NYNRIN-LIKE"/>
    <property type="match status" value="1"/>
</dbReference>
<evidence type="ECO:0000256" key="7">
    <source>
        <dbReference type="SAM" id="MobiDB-lite"/>
    </source>
</evidence>
<dbReference type="PANTHER" id="PTHR37984">
    <property type="entry name" value="PROTEIN CBG26694"/>
    <property type="match status" value="1"/>
</dbReference>
<evidence type="ECO:0000256" key="1">
    <source>
        <dbReference type="ARBA" id="ARBA00022679"/>
    </source>
</evidence>
<evidence type="ECO:0000256" key="2">
    <source>
        <dbReference type="ARBA" id="ARBA00022695"/>
    </source>
</evidence>
<sequence>MTILRELWMEDITDEQVKSTYQYVIDLREKMEKVIEVAHDNLKNASKRYKKDFDLKTKATRFEVGNKVLLLLPTKYNKLQLKWQDPFVVLQRLGENNYKVAVGKVEKTYHAKLLKKYWECESSGNQACEVGVLQCAVAALIDEEEDSSEHQDQEPKIETPSLQQTQTYKDVQIDGELGSHQKEELTSLLRGFADVLTDVPGRTSAYTYDIILTSNVPAMEKPYPTSQALLAKFRKEVQAMKLLPRKQRYSVVQKEYLTRVWAVKSLSTYLLGREFVVETDHAPLLYLNRAKSENGRLMRWALLLSQYRFNLRSVKASENHGPNFLSRLK</sequence>
<evidence type="ECO:0000313" key="10">
    <source>
        <dbReference type="Proteomes" id="UP000735302"/>
    </source>
</evidence>
<proteinExistence type="predicted"/>
<dbReference type="Proteomes" id="UP000735302">
    <property type="component" value="Unassembled WGS sequence"/>
</dbReference>
<keyword evidence="1" id="KW-0808">Transferase</keyword>
<comment type="caution">
    <text evidence="9">The sequence shown here is derived from an EMBL/GenBank/DDBJ whole genome shotgun (WGS) entry which is preliminary data.</text>
</comment>
<dbReference type="SUPFAM" id="SSF56672">
    <property type="entry name" value="DNA/RNA polymerases"/>
    <property type="match status" value="1"/>
</dbReference>
<dbReference type="InterPro" id="IPR050951">
    <property type="entry name" value="Retrovirus_Pol_polyprotein"/>
</dbReference>
<evidence type="ECO:0000313" key="9">
    <source>
        <dbReference type="EMBL" id="GFO28067.1"/>
    </source>
</evidence>
<dbReference type="Pfam" id="PF17917">
    <property type="entry name" value="RT_RNaseH"/>
    <property type="match status" value="1"/>
</dbReference>
<dbReference type="CDD" id="cd09274">
    <property type="entry name" value="RNase_HI_RT_Ty3"/>
    <property type="match status" value="1"/>
</dbReference>
<feature type="compositionally biased region" description="Basic and acidic residues" evidence="7">
    <location>
        <begin position="148"/>
        <end position="157"/>
    </location>
</feature>
<feature type="region of interest" description="Disordered" evidence="7">
    <location>
        <begin position="144"/>
        <end position="164"/>
    </location>
</feature>
<feature type="domain" description="Reverse transcriptase RNase H-like" evidence="8">
    <location>
        <begin position="241"/>
        <end position="307"/>
    </location>
</feature>
<dbReference type="GO" id="GO:0003964">
    <property type="term" value="F:RNA-directed DNA polymerase activity"/>
    <property type="evidence" value="ECO:0007669"/>
    <property type="project" value="UniProtKB-KW"/>
</dbReference>
<evidence type="ECO:0000256" key="3">
    <source>
        <dbReference type="ARBA" id="ARBA00022722"/>
    </source>
</evidence>
<dbReference type="InterPro" id="IPR043502">
    <property type="entry name" value="DNA/RNA_pol_sf"/>
</dbReference>
<dbReference type="GO" id="GO:0004519">
    <property type="term" value="F:endonuclease activity"/>
    <property type="evidence" value="ECO:0007669"/>
    <property type="project" value="UniProtKB-KW"/>
</dbReference>
<protein>
    <submittedName>
        <fullName evidence="9">Reverse transcriptase</fullName>
    </submittedName>
</protein>
<dbReference type="EMBL" id="BLXT01005993">
    <property type="protein sequence ID" value="GFO28067.1"/>
    <property type="molecule type" value="Genomic_DNA"/>
</dbReference>
<evidence type="ECO:0000256" key="5">
    <source>
        <dbReference type="ARBA" id="ARBA00022801"/>
    </source>
</evidence>
<keyword evidence="2" id="KW-0548">Nucleotidyltransferase</keyword>
<evidence type="ECO:0000256" key="6">
    <source>
        <dbReference type="ARBA" id="ARBA00022918"/>
    </source>
</evidence>
<accession>A0AAV4C9W5</accession>
<keyword evidence="5" id="KW-0378">Hydrolase</keyword>
<reference evidence="9 10" key="1">
    <citation type="journal article" date="2021" name="Elife">
        <title>Chloroplast acquisition without the gene transfer in kleptoplastic sea slugs, Plakobranchus ocellatus.</title>
        <authorList>
            <person name="Maeda T."/>
            <person name="Takahashi S."/>
            <person name="Yoshida T."/>
            <person name="Shimamura S."/>
            <person name="Takaki Y."/>
            <person name="Nagai Y."/>
            <person name="Toyoda A."/>
            <person name="Suzuki Y."/>
            <person name="Arimoto A."/>
            <person name="Ishii H."/>
            <person name="Satoh N."/>
            <person name="Nishiyama T."/>
            <person name="Hasebe M."/>
            <person name="Maruyama T."/>
            <person name="Minagawa J."/>
            <person name="Obokata J."/>
            <person name="Shigenobu S."/>
        </authorList>
    </citation>
    <scope>NUCLEOTIDE SEQUENCE [LARGE SCALE GENOMIC DNA]</scope>
</reference>
<dbReference type="InterPro" id="IPR041373">
    <property type="entry name" value="RT_RNaseH"/>
</dbReference>
<dbReference type="GO" id="GO:0016787">
    <property type="term" value="F:hydrolase activity"/>
    <property type="evidence" value="ECO:0007669"/>
    <property type="project" value="UniProtKB-KW"/>
</dbReference>
<keyword evidence="6 9" id="KW-0695">RNA-directed DNA polymerase</keyword>
<evidence type="ECO:0000259" key="8">
    <source>
        <dbReference type="Pfam" id="PF17917"/>
    </source>
</evidence>
<dbReference type="AlphaFoldDB" id="A0AAV4C9W5"/>
<gene>
    <name evidence="9" type="ORF">PoB_005457200</name>
</gene>
<keyword evidence="4" id="KW-0255">Endonuclease</keyword>
<organism evidence="9 10">
    <name type="scientific">Plakobranchus ocellatus</name>
    <dbReference type="NCBI Taxonomy" id="259542"/>
    <lineage>
        <taxon>Eukaryota</taxon>
        <taxon>Metazoa</taxon>
        <taxon>Spiralia</taxon>
        <taxon>Lophotrochozoa</taxon>
        <taxon>Mollusca</taxon>
        <taxon>Gastropoda</taxon>
        <taxon>Heterobranchia</taxon>
        <taxon>Euthyneura</taxon>
        <taxon>Panpulmonata</taxon>
        <taxon>Sacoglossa</taxon>
        <taxon>Placobranchoidea</taxon>
        <taxon>Plakobranchidae</taxon>
        <taxon>Plakobranchus</taxon>
    </lineage>
</organism>